<dbReference type="PANTHER" id="PTHR47739:SF1">
    <property type="entry name" value="TRNA1(VAL) (ADENINE(37)-N6)-METHYLTRANSFERASE"/>
    <property type="match status" value="1"/>
</dbReference>
<dbReference type="InterPro" id="IPR002052">
    <property type="entry name" value="DNA_methylase_N6_adenine_CS"/>
</dbReference>
<keyword evidence="1 4" id="KW-0489">Methyltransferase</keyword>
<dbReference type="InterPro" id="IPR029063">
    <property type="entry name" value="SAM-dependent_MTases_sf"/>
</dbReference>
<protein>
    <submittedName>
        <fullName evidence="4">Methyltransferase</fullName>
    </submittedName>
</protein>
<dbReference type="EMBL" id="CP042304">
    <property type="protein sequence ID" value="QDZ09448.1"/>
    <property type="molecule type" value="Genomic_DNA"/>
</dbReference>
<dbReference type="CDD" id="cd02440">
    <property type="entry name" value="AdoMet_MTases"/>
    <property type="match status" value="1"/>
</dbReference>
<keyword evidence="5" id="KW-1185">Reference proteome</keyword>
<dbReference type="GO" id="GO:0003676">
    <property type="term" value="F:nucleic acid binding"/>
    <property type="evidence" value="ECO:0007669"/>
    <property type="project" value="InterPro"/>
</dbReference>
<evidence type="ECO:0000259" key="3">
    <source>
        <dbReference type="Pfam" id="PF05175"/>
    </source>
</evidence>
<dbReference type="AlphaFoldDB" id="A0A5B8LMJ2"/>
<proteinExistence type="predicted"/>
<keyword evidence="4" id="KW-0808">Transferase</keyword>
<dbReference type="SUPFAM" id="SSF53335">
    <property type="entry name" value="S-adenosyl-L-methionine-dependent methyltransferases"/>
    <property type="match status" value="1"/>
</dbReference>
<sequence length="261" mass="27164">MSLDQPKAFVKHQSVTRDAFLGGRLTLSQPGRGFRAGLDSVLLGAAVAEGRKTLLDMGCGVGTAAFVAMTHNAGIAATLADRNADMAALAQTNAADNGFADRARIVIADVAGKGADRREAGLVENGYDSVIANPPFFDDSGGTLASDPGRAGARHMDAAALDLWIKTAAGVAAPGGEVIFIYPAQSLSPLLAGFVRRFGAVTILPLIPRAGESASRVLLRGIKGSRAPLTLLASRALHDAETRAFRPEFDAIFRGTARLVW</sequence>
<dbReference type="PROSITE" id="PS00092">
    <property type="entry name" value="N6_MTASE"/>
    <property type="match status" value="1"/>
</dbReference>
<evidence type="ECO:0000256" key="1">
    <source>
        <dbReference type="ARBA" id="ARBA00022603"/>
    </source>
</evidence>
<organism evidence="4 5">
    <name type="scientific">Devosia ginsengisoli</name>
    <dbReference type="NCBI Taxonomy" id="400770"/>
    <lineage>
        <taxon>Bacteria</taxon>
        <taxon>Pseudomonadati</taxon>
        <taxon>Pseudomonadota</taxon>
        <taxon>Alphaproteobacteria</taxon>
        <taxon>Hyphomicrobiales</taxon>
        <taxon>Devosiaceae</taxon>
        <taxon>Devosia</taxon>
    </lineage>
</organism>
<dbReference type="RefSeq" id="WP_146288259.1">
    <property type="nucleotide sequence ID" value="NZ_CP042304.1"/>
</dbReference>
<dbReference type="GO" id="GO:0008170">
    <property type="term" value="F:N-methyltransferase activity"/>
    <property type="evidence" value="ECO:0007669"/>
    <property type="project" value="UniProtKB-ARBA"/>
</dbReference>
<reference evidence="4 5" key="1">
    <citation type="submission" date="2019-07" db="EMBL/GenBank/DDBJ databases">
        <title>Full genome sequence of Devosia sp. Gsoil 520.</title>
        <authorList>
            <person name="Im W.-T."/>
        </authorList>
    </citation>
    <scope>NUCLEOTIDE SEQUENCE [LARGE SCALE GENOMIC DNA]</scope>
    <source>
        <strain evidence="4 5">Gsoil 520</strain>
    </source>
</reference>
<dbReference type="PANTHER" id="PTHR47739">
    <property type="entry name" value="TRNA1(VAL) (ADENINE(37)-N6)-METHYLTRANSFERASE"/>
    <property type="match status" value="1"/>
</dbReference>
<dbReference type="OrthoDB" id="5489421at2"/>
<dbReference type="GO" id="GO:0008757">
    <property type="term" value="F:S-adenosylmethionine-dependent methyltransferase activity"/>
    <property type="evidence" value="ECO:0007669"/>
    <property type="project" value="UniProtKB-ARBA"/>
</dbReference>
<dbReference type="Pfam" id="PF05175">
    <property type="entry name" value="MTS"/>
    <property type="match status" value="1"/>
</dbReference>
<evidence type="ECO:0000256" key="2">
    <source>
        <dbReference type="ARBA" id="ARBA00022691"/>
    </source>
</evidence>
<dbReference type="Gene3D" id="3.40.50.150">
    <property type="entry name" value="Vaccinia Virus protein VP39"/>
    <property type="match status" value="1"/>
</dbReference>
<gene>
    <name evidence="4" type="ORF">FPZ08_01015</name>
</gene>
<evidence type="ECO:0000313" key="5">
    <source>
        <dbReference type="Proteomes" id="UP000315364"/>
    </source>
</evidence>
<dbReference type="InterPro" id="IPR007848">
    <property type="entry name" value="Small_mtfrase_dom"/>
</dbReference>
<dbReference type="KEGG" id="dea:FPZ08_01015"/>
<dbReference type="InterPro" id="IPR050210">
    <property type="entry name" value="tRNA_Adenine-N(6)_MTase"/>
</dbReference>
<accession>A0A5B8LMJ2</accession>
<evidence type="ECO:0000313" key="4">
    <source>
        <dbReference type="EMBL" id="QDZ09448.1"/>
    </source>
</evidence>
<dbReference type="Proteomes" id="UP000315364">
    <property type="component" value="Chromosome"/>
</dbReference>
<feature type="domain" description="Methyltransferase small" evidence="3">
    <location>
        <begin position="48"/>
        <end position="140"/>
    </location>
</feature>
<keyword evidence="2" id="KW-0949">S-adenosyl-L-methionine</keyword>
<dbReference type="GO" id="GO:0032259">
    <property type="term" value="P:methylation"/>
    <property type="evidence" value="ECO:0007669"/>
    <property type="project" value="UniProtKB-KW"/>
</dbReference>
<name>A0A5B8LMJ2_9HYPH</name>